<dbReference type="Gene3D" id="1.10.150.20">
    <property type="entry name" value="5' to 3' exonuclease, C-terminal subdomain"/>
    <property type="match status" value="2"/>
</dbReference>
<comment type="caution">
    <text evidence="9">The sequence shown here is derived from an EMBL/GenBank/DDBJ whole genome shotgun (WGS) entry which is preliminary data.</text>
</comment>
<dbReference type="SMART" id="SM00220">
    <property type="entry name" value="S_TKc"/>
    <property type="match status" value="2"/>
</dbReference>
<protein>
    <recommendedName>
        <fullName evidence="1">non-specific serine/threonine protein kinase</fullName>
        <ecNumber evidence="1">2.7.11.1</ecNumber>
    </recommendedName>
</protein>
<feature type="domain" description="Protein kinase" evidence="7">
    <location>
        <begin position="496"/>
        <end position="732"/>
    </location>
</feature>
<organism evidence="9 10">
    <name type="scientific">Polyangium spumosum</name>
    <dbReference type="NCBI Taxonomy" id="889282"/>
    <lineage>
        <taxon>Bacteria</taxon>
        <taxon>Pseudomonadati</taxon>
        <taxon>Myxococcota</taxon>
        <taxon>Polyangia</taxon>
        <taxon>Polyangiales</taxon>
        <taxon>Polyangiaceae</taxon>
        <taxon>Polyangium</taxon>
    </lineage>
</organism>
<dbReference type="InterPro" id="IPR050660">
    <property type="entry name" value="NEK_Ser/Thr_kinase"/>
</dbReference>
<dbReference type="SUPFAM" id="SSF56112">
    <property type="entry name" value="Protein kinase-like (PK-like)"/>
    <property type="match status" value="2"/>
</dbReference>
<dbReference type="OrthoDB" id="9779541at2"/>
<evidence type="ECO:0000259" key="8">
    <source>
        <dbReference type="PROSITE" id="PS50965"/>
    </source>
</evidence>
<dbReference type="InterPro" id="IPR011528">
    <property type="entry name" value="NERD"/>
</dbReference>
<evidence type="ECO:0000256" key="2">
    <source>
        <dbReference type="ARBA" id="ARBA00022679"/>
    </source>
</evidence>
<gene>
    <name evidence="9" type="ORF">GF068_41840</name>
</gene>
<dbReference type="PROSITE" id="PS50011">
    <property type="entry name" value="PROTEIN_KINASE_DOM"/>
    <property type="match status" value="2"/>
</dbReference>
<feature type="region of interest" description="Disordered" evidence="6">
    <location>
        <begin position="736"/>
        <end position="760"/>
    </location>
</feature>
<dbReference type="EC" id="2.7.11.1" evidence="1"/>
<dbReference type="RefSeq" id="WP_153825183.1">
    <property type="nucleotide sequence ID" value="NZ_WJIE01000031.1"/>
</dbReference>
<reference evidence="9 10" key="1">
    <citation type="submission" date="2019-10" db="EMBL/GenBank/DDBJ databases">
        <title>A soil myxobacterium in the family Polyangiaceae.</title>
        <authorList>
            <person name="Li Y."/>
            <person name="Wang J."/>
        </authorList>
    </citation>
    <scope>NUCLEOTIDE SEQUENCE [LARGE SCALE GENOMIC DNA]</scope>
    <source>
        <strain evidence="9 10">DSM 14734</strain>
    </source>
</reference>
<evidence type="ECO:0000256" key="6">
    <source>
        <dbReference type="SAM" id="MobiDB-lite"/>
    </source>
</evidence>
<dbReference type="InterPro" id="IPR011009">
    <property type="entry name" value="Kinase-like_dom_sf"/>
</dbReference>
<dbReference type="CDD" id="cd14014">
    <property type="entry name" value="STKc_PknB_like"/>
    <property type="match status" value="1"/>
</dbReference>
<dbReference type="Pfam" id="PF00069">
    <property type="entry name" value="Pkinase"/>
    <property type="match status" value="2"/>
</dbReference>
<dbReference type="InterPro" id="IPR000719">
    <property type="entry name" value="Prot_kinase_dom"/>
</dbReference>
<sequence length="1365" mass="150830">MPAKHIQLGETAHEVEKAAIRYLVDGLPASFTVYSNAFIAERTGAVYELDAVVAAPHAVYVVEIKGYRGEIFGNDNDWYVPEPIRSPLRLNRKTAQVLQSCLRRASEDAGRVWVEGLVFLYQARSVQIIGPASESRVHARETILSELQNPAALQKRSSRGPTPPLDKHAAEELDRLLRGADARQRPTKRIREYEIEATLEQTERFVEHLAKHGISGQRRALRIYLVRPLDSEAVQERMRERCAWEAQVLARLATHPYILHADLPFNDEAGICLPFEYFHGVSLPTWVEKHRSKLSGREWLAAVVELWRKVADAIDYAHRQGVVHRLLRPEVVIVKNELDKPDVRVTGFDLAKQMSSRHTIAISTLTDERLKWAAPEVVQGFSSAEPRSDQFGLGALLAFLVAKRPLFDSTQELLRRHGHVPRLRDVMGGIASQSLDEAVSRMLALRPADRFTSVEEAIKAVLRAVEGRAMSVADTKPAPAFDPENLEEGTRIGPDYEIRGRLGAGGLATVYAARHLVSGSTRALKVARPDEHAEEALRNEYKALVGLDHPNVVKVVDLSNVIRDRLTMVMERVRGQSLSRWLLDHPDPDTRVLRRYAEDLLAALAYLEERSITHKDIKPDNLVVGDEGLTLIDFSLAGTPVDEMLVGTSLYRDPALRVWSHESDRYAAALCLFELYAGRHAFDGRAPAPGELPAIEDDELEPPGLVPFFRKALDPQPERRYASAVAMRAALLEAFGGRRPTSAPPPKPENPSDSARTPLSATSLSAASVTVLRRSGIHTQGELVALDEERVRRLPNLGTKKCGEVLALRRALIEQGVAPSTDVSTERKPLWPTLIGDPAPVHGLGLSEKLTDTLVRHGLTTVGRLADATREDLEGISGVSKNSVVQIVHALQSFAERSAGEGPPASLEAIWARAARPLQGYQLAVVEALFGFRGPVQTQQQVAAELVVSQSEVSRALGRALDLLDARTLEDVVELVEAHLGAAGGILRADEAVSAIDGRFPRGDDIEPMGLLRLLARRHAASLTWLDPLSDVSVPLLLRPHFSASTLRTFLDAAREIARIWPLSEAEPARRSLRPLLPEYDLDPLALAVRLLSDLRLTDAGELFETPIYPERAILYALRRLRLPVTLDDLRQDLEQAFGEALIWPEAAQLPEIFGKIPDCRLEGDRVVAAGGKGIEANTHEQDPLPPELRTEAKSPEEIAGEMLRSAARARGYRLIVAPPEKHVAVAESVRKALGPEAIFVRFEHELLERMEHEGFEEYVRAERFKAQRKKLTRAAESLLAALLDRHGKPGNVVVVGDAAILGTCDALHLVRRLYDETLSGSRGFWALVVPGIIQKRQVLFNEKAPVFNLDGATLPLLGEIPGIV</sequence>
<dbReference type="Pfam" id="PF08378">
    <property type="entry name" value="NERD"/>
    <property type="match status" value="1"/>
</dbReference>
<evidence type="ECO:0000256" key="4">
    <source>
        <dbReference type="ARBA" id="ARBA00022777"/>
    </source>
</evidence>
<name>A0A6N7Q7X4_9BACT</name>
<evidence type="ECO:0000313" key="9">
    <source>
        <dbReference type="EMBL" id="MRG98414.1"/>
    </source>
</evidence>
<keyword evidence="2" id="KW-0808">Transferase</keyword>
<evidence type="ECO:0000313" key="10">
    <source>
        <dbReference type="Proteomes" id="UP000440224"/>
    </source>
</evidence>
<dbReference type="InterPro" id="IPR010995">
    <property type="entry name" value="DNA_repair_Rad51/TF_NusA_a-hlx"/>
</dbReference>
<keyword evidence="4 9" id="KW-0418">Kinase</keyword>
<feature type="domain" description="NERD" evidence="8">
    <location>
        <begin position="11"/>
        <end position="121"/>
    </location>
</feature>
<accession>A0A6N7Q7X4</accession>
<dbReference type="InterPro" id="IPR008271">
    <property type="entry name" value="Ser/Thr_kinase_AS"/>
</dbReference>
<dbReference type="SUPFAM" id="SSF47794">
    <property type="entry name" value="Rad51 N-terminal domain-like"/>
    <property type="match status" value="1"/>
</dbReference>
<dbReference type="SUPFAM" id="SSF47789">
    <property type="entry name" value="C-terminal domain of RNA polymerase alpha subunit"/>
    <property type="match status" value="1"/>
</dbReference>
<proteinExistence type="predicted"/>
<keyword evidence="3" id="KW-0547">Nucleotide-binding</keyword>
<dbReference type="EMBL" id="WJIE01000031">
    <property type="protein sequence ID" value="MRG98414.1"/>
    <property type="molecule type" value="Genomic_DNA"/>
</dbReference>
<dbReference type="PROSITE" id="PS50965">
    <property type="entry name" value="NERD"/>
    <property type="match status" value="1"/>
</dbReference>
<dbReference type="PANTHER" id="PTHR43671:SF13">
    <property type="entry name" value="SERINE_THREONINE-PROTEIN KINASE NEK2"/>
    <property type="match status" value="1"/>
</dbReference>
<dbReference type="GO" id="GO:0004674">
    <property type="term" value="F:protein serine/threonine kinase activity"/>
    <property type="evidence" value="ECO:0007669"/>
    <property type="project" value="UniProtKB-EC"/>
</dbReference>
<keyword evidence="5" id="KW-0067">ATP-binding</keyword>
<dbReference type="PROSITE" id="PS00108">
    <property type="entry name" value="PROTEIN_KINASE_ST"/>
    <property type="match status" value="1"/>
</dbReference>
<evidence type="ECO:0000256" key="1">
    <source>
        <dbReference type="ARBA" id="ARBA00012513"/>
    </source>
</evidence>
<dbReference type="Proteomes" id="UP000440224">
    <property type="component" value="Unassembled WGS sequence"/>
</dbReference>
<keyword evidence="10" id="KW-1185">Reference proteome</keyword>
<dbReference type="Gene3D" id="1.10.510.10">
    <property type="entry name" value="Transferase(Phosphotransferase) domain 1"/>
    <property type="match status" value="2"/>
</dbReference>
<dbReference type="GO" id="GO:0005524">
    <property type="term" value="F:ATP binding"/>
    <property type="evidence" value="ECO:0007669"/>
    <property type="project" value="UniProtKB-KW"/>
</dbReference>
<feature type="domain" description="Protein kinase" evidence="7">
    <location>
        <begin position="170"/>
        <end position="462"/>
    </location>
</feature>
<evidence type="ECO:0000256" key="5">
    <source>
        <dbReference type="ARBA" id="ARBA00022840"/>
    </source>
</evidence>
<evidence type="ECO:0000256" key="3">
    <source>
        <dbReference type="ARBA" id="ARBA00022741"/>
    </source>
</evidence>
<evidence type="ECO:0000259" key="7">
    <source>
        <dbReference type="PROSITE" id="PS50011"/>
    </source>
</evidence>
<dbReference type="PANTHER" id="PTHR43671">
    <property type="entry name" value="SERINE/THREONINE-PROTEIN KINASE NEK"/>
    <property type="match status" value="1"/>
</dbReference>